<protein>
    <recommendedName>
        <fullName evidence="2">Glycosyltransferase 61 catalytic domain-containing protein</fullName>
    </recommendedName>
</protein>
<dbReference type="Pfam" id="PF04577">
    <property type="entry name" value="Glyco_transf_61"/>
    <property type="match status" value="1"/>
</dbReference>
<dbReference type="AlphaFoldDB" id="A0A5J4YQ46"/>
<feature type="transmembrane region" description="Helical" evidence="1">
    <location>
        <begin position="58"/>
        <end position="75"/>
    </location>
</feature>
<reference evidence="4" key="1">
    <citation type="journal article" date="2019" name="Nat. Commun.">
        <title>Expansion of phycobilisome linker gene families in mesophilic red algae.</title>
        <authorList>
            <person name="Lee J."/>
            <person name="Kim D."/>
            <person name="Bhattacharya D."/>
            <person name="Yoon H.S."/>
        </authorList>
    </citation>
    <scope>NUCLEOTIDE SEQUENCE [LARGE SCALE GENOMIC DNA]</scope>
    <source>
        <strain evidence="4">CCMP 1328</strain>
    </source>
</reference>
<sequence>MYDRDDAASEQITPASSCGNTPRSALLREHGDTVDCAACLRLTLRACSCRGMRMRPRVRELLLLFMLLVAVLLFFRQRRHASSLAAMRAISAGFQRHTYTQSDFSGAVLVAPLCLRFPRRYGAGAESFDPRSVQLMTPASVATCTTISKSNDLFALNSRSQLCDKPESQVLRDAFLPVPLLTMDWAEFMALQMQQRVAWIEEDTLLMAFPRSESVDQEQVLQRIMMLAHVRNNPTMYRLRGAIESMVLMFNGSFEELYAKQHPFVAEMLHSVLFPGRLDLDAPLQAEMTGIVRGKRGYLDEVFGKLLTGAGSGGGATSSASRGGRNGVLGFSSAATHVCFRRALLPSLLRNKLLTHNSELWVNTGDALDAEHEAGKRASVQFLAHRNLAPREWEFVRSTVFQRLGMVGLPKVLPTVVYLRRARVHALDAQAEKTLLDFVRPFAARYKYDLLVLDYDDVAFATQVKVLVSACMVISTHGAHLMATIFMQPKTVLVEMFPKEYASSLYAEGVGKRLKYFPVVLQHVAPGAPAYFAGLGQFNGDKKACMHASVECLEHFRSDHRPLVFSSGDQENLRSRLQRAFLHLDNTLFPEHSAAAGR</sequence>
<name>A0A5J4YQ46_PORPP</name>
<evidence type="ECO:0000256" key="1">
    <source>
        <dbReference type="SAM" id="Phobius"/>
    </source>
</evidence>
<dbReference type="InterPro" id="IPR049625">
    <property type="entry name" value="Glyco_transf_61_cat"/>
</dbReference>
<feature type="domain" description="Glycosyltransferase 61 catalytic" evidence="2">
    <location>
        <begin position="385"/>
        <end position="494"/>
    </location>
</feature>
<evidence type="ECO:0000313" key="4">
    <source>
        <dbReference type="Proteomes" id="UP000324585"/>
    </source>
</evidence>
<proteinExistence type="predicted"/>
<keyword evidence="1" id="KW-1133">Transmembrane helix</keyword>
<dbReference type="EMBL" id="VRMN01000007">
    <property type="protein sequence ID" value="KAA8493335.1"/>
    <property type="molecule type" value="Genomic_DNA"/>
</dbReference>
<keyword evidence="1" id="KW-0472">Membrane</keyword>
<organism evidence="3 4">
    <name type="scientific">Porphyridium purpureum</name>
    <name type="common">Red alga</name>
    <name type="synonym">Porphyridium cruentum</name>
    <dbReference type="NCBI Taxonomy" id="35688"/>
    <lineage>
        <taxon>Eukaryota</taxon>
        <taxon>Rhodophyta</taxon>
        <taxon>Bangiophyceae</taxon>
        <taxon>Porphyridiales</taxon>
        <taxon>Porphyridiaceae</taxon>
        <taxon>Porphyridium</taxon>
    </lineage>
</organism>
<evidence type="ECO:0000259" key="2">
    <source>
        <dbReference type="Pfam" id="PF04577"/>
    </source>
</evidence>
<accession>A0A5J4YQ46</accession>
<dbReference type="GO" id="GO:0016757">
    <property type="term" value="F:glycosyltransferase activity"/>
    <property type="evidence" value="ECO:0007669"/>
    <property type="project" value="InterPro"/>
</dbReference>
<dbReference type="Proteomes" id="UP000324585">
    <property type="component" value="Unassembled WGS sequence"/>
</dbReference>
<keyword evidence="4" id="KW-1185">Reference proteome</keyword>
<keyword evidence="1" id="KW-0812">Transmembrane</keyword>
<evidence type="ECO:0000313" key="3">
    <source>
        <dbReference type="EMBL" id="KAA8493335.1"/>
    </source>
</evidence>
<comment type="caution">
    <text evidence="3">The sequence shown here is derived from an EMBL/GenBank/DDBJ whole genome shotgun (WGS) entry which is preliminary data.</text>
</comment>
<gene>
    <name evidence="3" type="ORF">FVE85_8780</name>
</gene>